<sequence>MFRWQRDLENPNTYVDLLASTAKPMLQVKSCAYYPKYGVGAFGTFPLLMANRGEGKEDYGVMGLRYGSKNLSVGASFVPFAVSGEVPYGAWLVTRKGRLSAGVQYKPLGPAGESENTAPFNDLKNWNCAISYGTGSTSLLSPSYIFALELLRSTQLVASFYRRHVIDTLEISEDVPFFGTKGYVDFGLELNRSLEKDKPEENKADDSLFQVAASWQPNSSLLVKGKVGSSKSSAALVCNSWWKPFLTFSVTVENDHQQGTRSYGVGFRVEDI</sequence>
<reference evidence="2" key="1">
    <citation type="journal article" date="2012" name="Nature">
        <title>A physical, genetic and functional sequence assembly of the barley genome.</title>
        <authorList>
            <consortium name="The International Barley Genome Sequencing Consortium"/>
            <person name="Mayer K.F."/>
            <person name="Waugh R."/>
            <person name="Brown J.W."/>
            <person name="Schulman A."/>
            <person name="Langridge P."/>
            <person name="Platzer M."/>
            <person name="Fincher G.B."/>
            <person name="Muehlbauer G.J."/>
            <person name="Sato K."/>
            <person name="Close T.J."/>
            <person name="Wise R.P."/>
            <person name="Stein N."/>
        </authorList>
    </citation>
    <scope>NUCLEOTIDE SEQUENCE [LARGE SCALE GENOMIC DNA]</scope>
    <source>
        <strain evidence="2">cv. Morex</strain>
    </source>
</reference>
<dbReference type="Gene3D" id="2.40.160.10">
    <property type="entry name" value="Porin"/>
    <property type="match status" value="1"/>
</dbReference>
<dbReference type="PANTHER" id="PTHR35738:SF6">
    <property type="entry name" value="BACTERIAL SURFACE ANTIGEN (D15) DOMAIN-CONTAINING PROTEIN"/>
    <property type="match status" value="1"/>
</dbReference>
<keyword evidence="2" id="KW-1185">Reference proteome</keyword>
<proteinExistence type="predicted"/>
<dbReference type="EnsemblPlants" id="HORVU.MOREX.r3.1HG0091630.1">
    <property type="protein sequence ID" value="HORVU.MOREX.r3.1HG0091630.1"/>
    <property type="gene ID" value="HORVU.MOREX.r3.1HG0091630"/>
</dbReference>
<dbReference type="Gramene" id="HORVU.MOREX.r3.1HG0091630.1">
    <property type="protein sequence ID" value="HORVU.MOREX.r3.1HG0091630.1"/>
    <property type="gene ID" value="HORVU.MOREX.r3.1HG0091630"/>
</dbReference>
<organism evidence="1 2">
    <name type="scientific">Hordeum vulgare subsp. vulgare</name>
    <name type="common">Domesticated barley</name>
    <dbReference type="NCBI Taxonomy" id="112509"/>
    <lineage>
        <taxon>Eukaryota</taxon>
        <taxon>Viridiplantae</taxon>
        <taxon>Streptophyta</taxon>
        <taxon>Embryophyta</taxon>
        <taxon>Tracheophyta</taxon>
        <taxon>Spermatophyta</taxon>
        <taxon>Magnoliopsida</taxon>
        <taxon>Liliopsida</taxon>
        <taxon>Poales</taxon>
        <taxon>Poaceae</taxon>
        <taxon>BOP clade</taxon>
        <taxon>Pooideae</taxon>
        <taxon>Triticodae</taxon>
        <taxon>Triticeae</taxon>
        <taxon>Hordeinae</taxon>
        <taxon>Hordeum</taxon>
    </lineage>
</organism>
<name>A0A8I6W8I5_HORVV</name>
<dbReference type="AlphaFoldDB" id="A0A8I6W8I5"/>
<dbReference type="PANTHER" id="PTHR35738">
    <property type="entry name" value="OS05G0577800 PROTEIN"/>
    <property type="match status" value="1"/>
</dbReference>
<evidence type="ECO:0000313" key="2">
    <source>
        <dbReference type="Proteomes" id="UP000011116"/>
    </source>
</evidence>
<reference evidence="1" key="2">
    <citation type="submission" date="2020-10" db="EMBL/GenBank/DDBJ databases">
        <authorList>
            <person name="Scholz U."/>
            <person name="Mascher M."/>
            <person name="Fiebig A."/>
        </authorList>
    </citation>
    <scope>NUCLEOTIDE SEQUENCE [LARGE SCALE GENOMIC DNA]</scope>
    <source>
        <strain evidence="1">cv. Morex</strain>
    </source>
</reference>
<dbReference type="InterPro" id="IPR023614">
    <property type="entry name" value="Porin_dom_sf"/>
</dbReference>
<reference evidence="1" key="3">
    <citation type="submission" date="2022-01" db="UniProtKB">
        <authorList>
            <consortium name="EnsemblPlants"/>
        </authorList>
    </citation>
    <scope>IDENTIFICATION</scope>
    <source>
        <strain evidence="1">subsp. vulgare</strain>
    </source>
</reference>
<dbReference type="Proteomes" id="UP000011116">
    <property type="component" value="Chromosome 1H"/>
</dbReference>
<accession>A0A8I6W8I5</accession>
<evidence type="ECO:0000313" key="1">
    <source>
        <dbReference type="EnsemblPlants" id="HORVU.MOREX.r3.1HG0091630.1"/>
    </source>
</evidence>
<protein>
    <submittedName>
        <fullName evidence="1">Uncharacterized protein</fullName>
    </submittedName>
</protein>